<feature type="signal peptide" evidence="2">
    <location>
        <begin position="1"/>
        <end position="18"/>
    </location>
</feature>
<sequence>MLLIFIIASLLCLHPIYACSPILAILTLVFLSSALMIGDLRIVNWKLGERVEDTEIVRLGVLAGKGVVLFWVTGVKEVSGPDKYFPTKRQKADRLPRGVPVRELLDIVEIRVGYSEWSRETREELSCGEIAGEEKQWGGGFGRWCGACLDLEGGGKRRNNSVSWRGDVAGRWQCEGENVLWVNFDDIVVRWAVDGCFGIRSDWGGTCNCGICVDLYLMFQEHKHWCKDIRGVRCGLVLSVVVCKKGLVIGGVVALAYWVVTGNKTFRKFVEFYVVGVDCEWGGWGSGQEGVTSPGGSPGGPRYIWGRSTYQGTTPRHKDKKSRFKIARIGEQAKLKAKIKTWDSLTQKTHIAFCPSKEAQEKEAKT</sequence>
<name>A0ABQ5C420_9ASTR</name>
<evidence type="ECO:0000313" key="3">
    <source>
        <dbReference type="EMBL" id="GJT21870.1"/>
    </source>
</evidence>
<protein>
    <submittedName>
        <fullName evidence="3">Uncharacterized protein</fullName>
    </submittedName>
</protein>
<evidence type="ECO:0000256" key="1">
    <source>
        <dbReference type="SAM" id="Phobius"/>
    </source>
</evidence>
<keyword evidence="1" id="KW-0812">Transmembrane</keyword>
<reference evidence="3" key="1">
    <citation type="journal article" date="2022" name="Int. J. Mol. Sci.">
        <title>Draft Genome of Tanacetum Coccineum: Genomic Comparison of Closely Related Tanacetum-Family Plants.</title>
        <authorList>
            <person name="Yamashiro T."/>
            <person name="Shiraishi A."/>
            <person name="Nakayama K."/>
            <person name="Satake H."/>
        </authorList>
    </citation>
    <scope>NUCLEOTIDE SEQUENCE</scope>
</reference>
<evidence type="ECO:0000313" key="4">
    <source>
        <dbReference type="Proteomes" id="UP001151760"/>
    </source>
</evidence>
<dbReference type="EMBL" id="BQNB010013923">
    <property type="protein sequence ID" value="GJT21870.1"/>
    <property type="molecule type" value="Genomic_DNA"/>
</dbReference>
<organism evidence="3 4">
    <name type="scientific">Tanacetum coccineum</name>
    <dbReference type="NCBI Taxonomy" id="301880"/>
    <lineage>
        <taxon>Eukaryota</taxon>
        <taxon>Viridiplantae</taxon>
        <taxon>Streptophyta</taxon>
        <taxon>Embryophyta</taxon>
        <taxon>Tracheophyta</taxon>
        <taxon>Spermatophyta</taxon>
        <taxon>Magnoliopsida</taxon>
        <taxon>eudicotyledons</taxon>
        <taxon>Gunneridae</taxon>
        <taxon>Pentapetalae</taxon>
        <taxon>asterids</taxon>
        <taxon>campanulids</taxon>
        <taxon>Asterales</taxon>
        <taxon>Asteraceae</taxon>
        <taxon>Asteroideae</taxon>
        <taxon>Anthemideae</taxon>
        <taxon>Anthemidinae</taxon>
        <taxon>Tanacetum</taxon>
    </lineage>
</organism>
<keyword evidence="4" id="KW-1185">Reference proteome</keyword>
<gene>
    <name evidence="3" type="ORF">Tco_0891807</name>
</gene>
<keyword evidence="1" id="KW-1133">Transmembrane helix</keyword>
<proteinExistence type="predicted"/>
<comment type="caution">
    <text evidence="3">The sequence shown here is derived from an EMBL/GenBank/DDBJ whole genome shotgun (WGS) entry which is preliminary data.</text>
</comment>
<dbReference type="Proteomes" id="UP001151760">
    <property type="component" value="Unassembled WGS sequence"/>
</dbReference>
<reference evidence="3" key="2">
    <citation type="submission" date="2022-01" db="EMBL/GenBank/DDBJ databases">
        <authorList>
            <person name="Yamashiro T."/>
            <person name="Shiraishi A."/>
            <person name="Satake H."/>
            <person name="Nakayama K."/>
        </authorList>
    </citation>
    <scope>NUCLEOTIDE SEQUENCE</scope>
</reference>
<feature type="transmembrane region" description="Helical" evidence="1">
    <location>
        <begin position="236"/>
        <end position="260"/>
    </location>
</feature>
<accession>A0ABQ5C420</accession>
<keyword evidence="2" id="KW-0732">Signal</keyword>
<evidence type="ECO:0000256" key="2">
    <source>
        <dbReference type="SAM" id="SignalP"/>
    </source>
</evidence>
<keyword evidence="1" id="KW-0472">Membrane</keyword>
<feature type="chain" id="PRO_5046537225" evidence="2">
    <location>
        <begin position="19"/>
        <end position="366"/>
    </location>
</feature>